<dbReference type="PANTHER" id="PTHR34183">
    <property type="entry name" value="ENDOLYTIC PEPTIDOGLYCAN TRANSGLYCOSYLASE RLPA"/>
    <property type="match status" value="1"/>
</dbReference>
<dbReference type="InterPro" id="IPR036908">
    <property type="entry name" value="RlpA-like_sf"/>
</dbReference>
<dbReference type="Gene3D" id="2.40.40.10">
    <property type="entry name" value="RlpA-like domain"/>
    <property type="match status" value="1"/>
</dbReference>
<evidence type="ECO:0000259" key="2">
    <source>
        <dbReference type="Pfam" id="PF03330"/>
    </source>
</evidence>
<dbReference type="InterPro" id="IPR009009">
    <property type="entry name" value="RlpA-like_DPBB"/>
</dbReference>
<evidence type="ECO:0000256" key="1">
    <source>
        <dbReference type="SAM" id="MobiDB-lite"/>
    </source>
</evidence>
<feature type="region of interest" description="Disordered" evidence="1">
    <location>
        <begin position="34"/>
        <end position="85"/>
    </location>
</feature>
<name>A0A6J7G7W7_9ZZZZ</name>
<feature type="compositionally biased region" description="Low complexity" evidence="1">
    <location>
        <begin position="34"/>
        <end position="69"/>
    </location>
</feature>
<organism evidence="3">
    <name type="scientific">freshwater metagenome</name>
    <dbReference type="NCBI Taxonomy" id="449393"/>
    <lineage>
        <taxon>unclassified sequences</taxon>
        <taxon>metagenomes</taxon>
        <taxon>ecological metagenomes</taxon>
    </lineage>
</organism>
<dbReference type="Pfam" id="PF03330">
    <property type="entry name" value="DPBB_1"/>
    <property type="match status" value="1"/>
</dbReference>
<protein>
    <submittedName>
        <fullName evidence="3">Unannotated protein</fullName>
    </submittedName>
</protein>
<accession>A0A6J7G7W7</accession>
<dbReference type="AlphaFoldDB" id="A0A6J7G7W7"/>
<evidence type="ECO:0000313" key="3">
    <source>
        <dbReference type="EMBL" id="CAB4902558.1"/>
    </source>
</evidence>
<feature type="domain" description="RlpA-like protein double-psi beta-barrel" evidence="2">
    <location>
        <begin position="174"/>
        <end position="257"/>
    </location>
</feature>
<dbReference type="CDD" id="cd22268">
    <property type="entry name" value="DPBB_RlpA-like"/>
    <property type="match status" value="1"/>
</dbReference>
<dbReference type="EMBL" id="CAFBMK010000024">
    <property type="protein sequence ID" value="CAB4902558.1"/>
    <property type="molecule type" value="Genomic_DNA"/>
</dbReference>
<gene>
    <name evidence="3" type="ORF">UFOPK3564_00662</name>
</gene>
<sequence length="258" mass="26751">MNRDVVVTPTRAAFAAGMALALTAAVPALASAPAGAAGAPSASGAAPAPSRTPVAASAAPGTTAATPAAPERRNPTPSIRATTERGAGLVGRTAVYGGRVRNHTSGQRVRLEVRRGSAWRAVDRDVVAKNGRFRVSTKIARIGDRSARLRIVSNSRGKGDVERVERIHGFRSAYASYYGPGLYGGTLACGGTLTPGTIGVAHKSLPCGTKLTFRKGNRQVQARVVDRGPYIAGREFDLTAATKYRLGFGSTGTVQVDR</sequence>
<reference evidence="3" key="1">
    <citation type="submission" date="2020-05" db="EMBL/GenBank/DDBJ databases">
        <authorList>
            <person name="Chiriac C."/>
            <person name="Salcher M."/>
            <person name="Ghai R."/>
            <person name="Kavagutti S V."/>
        </authorList>
    </citation>
    <scope>NUCLEOTIDE SEQUENCE</scope>
</reference>
<dbReference type="PANTHER" id="PTHR34183:SF8">
    <property type="entry name" value="ENDOLYTIC PEPTIDOGLYCAN TRANSGLYCOSYLASE RLPA-RELATED"/>
    <property type="match status" value="1"/>
</dbReference>
<proteinExistence type="predicted"/>